<dbReference type="InterPro" id="IPR002716">
    <property type="entry name" value="PIN_dom"/>
</dbReference>
<gene>
    <name evidence="2" type="ORF">ASZ90_014068</name>
</gene>
<dbReference type="Gene3D" id="3.40.50.1010">
    <property type="entry name" value="5'-nuclease"/>
    <property type="match status" value="1"/>
</dbReference>
<comment type="caution">
    <text evidence="2">The sequence shown here is derived from an EMBL/GenBank/DDBJ whole genome shotgun (WGS) entry which is preliminary data.</text>
</comment>
<protein>
    <recommendedName>
        <fullName evidence="1">PIN domain-containing protein</fullName>
    </recommendedName>
</protein>
<dbReference type="SUPFAM" id="SSF88723">
    <property type="entry name" value="PIN domain-like"/>
    <property type="match status" value="1"/>
</dbReference>
<organism evidence="2">
    <name type="scientific">hydrocarbon metagenome</name>
    <dbReference type="NCBI Taxonomy" id="938273"/>
    <lineage>
        <taxon>unclassified sequences</taxon>
        <taxon>metagenomes</taxon>
        <taxon>ecological metagenomes</taxon>
    </lineage>
</organism>
<name>A0A0W8F5Z9_9ZZZZ</name>
<dbReference type="Pfam" id="PF01850">
    <property type="entry name" value="PIN"/>
    <property type="match status" value="1"/>
</dbReference>
<feature type="domain" description="PIN" evidence="1">
    <location>
        <begin position="31"/>
        <end position="144"/>
    </location>
</feature>
<dbReference type="InterPro" id="IPR029060">
    <property type="entry name" value="PIN-like_dom_sf"/>
</dbReference>
<evidence type="ECO:0000259" key="1">
    <source>
        <dbReference type="Pfam" id="PF01850"/>
    </source>
</evidence>
<reference evidence="2" key="1">
    <citation type="journal article" date="2015" name="Proc. Natl. Acad. Sci. U.S.A.">
        <title>Networks of energetic and metabolic interactions define dynamics in microbial communities.</title>
        <authorList>
            <person name="Embree M."/>
            <person name="Liu J.K."/>
            <person name="Al-Bassam M.M."/>
            <person name="Zengler K."/>
        </authorList>
    </citation>
    <scope>NUCLEOTIDE SEQUENCE</scope>
</reference>
<accession>A0A0W8F5Z9</accession>
<evidence type="ECO:0000313" key="2">
    <source>
        <dbReference type="EMBL" id="KUG16281.1"/>
    </source>
</evidence>
<proteinExistence type="predicted"/>
<dbReference type="AlphaFoldDB" id="A0A0W8F5Z9"/>
<dbReference type="EMBL" id="LNQE01001504">
    <property type="protein sequence ID" value="KUG16281.1"/>
    <property type="molecule type" value="Genomic_DNA"/>
</dbReference>
<sequence>MRRAAIDADIFFFSISHKSESLTKRDINPYDIKKFLFHLSSHPDISLCVPISVLGEVVIICVEGEWKGREGKHNREELHELIDIWSGLRISFLHPNEAVATTCYNLYNHSKYKDSRIKPADLVHLGYALAYDVDFFITTDRILRGYSIPKEFKTKVLRPREAQAILK</sequence>